<proteinExistence type="predicted"/>
<evidence type="ECO:0000256" key="4">
    <source>
        <dbReference type="PROSITE-ProRule" id="PRU00335"/>
    </source>
</evidence>
<dbReference type="InterPro" id="IPR050109">
    <property type="entry name" value="HTH-type_TetR-like_transc_reg"/>
</dbReference>
<dbReference type="InterPro" id="IPR009057">
    <property type="entry name" value="Homeodomain-like_sf"/>
</dbReference>
<dbReference type="Proteomes" id="UP000308121">
    <property type="component" value="Unassembled WGS sequence"/>
</dbReference>
<reference evidence="6 7" key="1">
    <citation type="submission" date="2019-05" db="EMBL/GenBank/DDBJ databases">
        <title>Genome sequence of Cellulomonas hominis strain CS1.</title>
        <authorList>
            <person name="Belmont J."/>
            <person name="Maclea K.S."/>
        </authorList>
    </citation>
    <scope>NUCLEOTIDE SEQUENCE [LARGE SCALE GENOMIC DNA]</scope>
    <source>
        <strain evidence="6 7">CS1</strain>
    </source>
</reference>
<keyword evidence="3" id="KW-0804">Transcription</keyword>
<dbReference type="GO" id="GO:0003700">
    <property type="term" value="F:DNA-binding transcription factor activity"/>
    <property type="evidence" value="ECO:0007669"/>
    <property type="project" value="TreeGrafter"/>
</dbReference>
<dbReference type="Pfam" id="PF00440">
    <property type="entry name" value="TetR_N"/>
    <property type="match status" value="1"/>
</dbReference>
<protein>
    <submittedName>
        <fullName evidence="6">Helix-turn-helix transcriptional regulator</fullName>
    </submittedName>
</protein>
<dbReference type="Gene3D" id="1.10.357.10">
    <property type="entry name" value="Tetracycline Repressor, domain 2"/>
    <property type="match status" value="1"/>
</dbReference>
<evidence type="ECO:0000256" key="2">
    <source>
        <dbReference type="ARBA" id="ARBA00023125"/>
    </source>
</evidence>
<evidence type="ECO:0000313" key="7">
    <source>
        <dbReference type="Proteomes" id="UP000308121"/>
    </source>
</evidence>
<keyword evidence="1" id="KW-0805">Transcription regulation</keyword>
<dbReference type="OrthoDB" id="3210322at2"/>
<evidence type="ECO:0000256" key="3">
    <source>
        <dbReference type="ARBA" id="ARBA00023163"/>
    </source>
</evidence>
<dbReference type="AlphaFoldDB" id="A0A7Z8K0L1"/>
<name>A0A7Z8K0L1_9CELL</name>
<evidence type="ECO:0000256" key="1">
    <source>
        <dbReference type="ARBA" id="ARBA00023015"/>
    </source>
</evidence>
<dbReference type="InterPro" id="IPR025996">
    <property type="entry name" value="MT1864/Rv1816-like_C"/>
</dbReference>
<feature type="DNA-binding region" description="H-T-H motif" evidence="4">
    <location>
        <begin position="40"/>
        <end position="59"/>
    </location>
</feature>
<dbReference type="RefSeq" id="WP_154728624.1">
    <property type="nucleotide sequence ID" value="NZ_SZYE01000023.1"/>
</dbReference>
<dbReference type="PANTHER" id="PTHR30055">
    <property type="entry name" value="HTH-TYPE TRANSCRIPTIONAL REGULATOR RUTR"/>
    <property type="match status" value="1"/>
</dbReference>
<keyword evidence="2 4" id="KW-0238">DNA-binding</keyword>
<dbReference type="PANTHER" id="PTHR30055:SF243">
    <property type="entry name" value="HTH-TYPE TRANSCRIPTIONAL REGULATOR RV1816"/>
    <property type="match status" value="1"/>
</dbReference>
<organism evidence="6 7">
    <name type="scientific">Cellulomonas hominis</name>
    <dbReference type="NCBI Taxonomy" id="156981"/>
    <lineage>
        <taxon>Bacteria</taxon>
        <taxon>Bacillati</taxon>
        <taxon>Actinomycetota</taxon>
        <taxon>Actinomycetes</taxon>
        <taxon>Micrococcales</taxon>
        <taxon>Cellulomonadaceae</taxon>
        <taxon>Cellulomonas</taxon>
    </lineage>
</organism>
<gene>
    <name evidence="6" type="ORF">FA014_05100</name>
</gene>
<comment type="caution">
    <text evidence="6">The sequence shown here is derived from an EMBL/GenBank/DDBJ whole genome shotgun (WGS) entry which is preliminary data.</text>
</comment>
<feature type="domain" description="HTH tetR-type" evidence="5">
    <location>
        <begin position="17"/>
        <end position="77"/>
    </location>
</feature>
<sequence length="251" mass="26285">MPPVPPTAEGARARARRELLREITDAARAQLAEVGAAALSVRAVTRELGMAPSAVYRYFPNRDALLTALITEAYTGLADAAEDAERGADRADLLGRWLAVHRGVRGWALEHPHEYGLIYGSPVPGYAAPQDTTAPASRVPLLLAAVAVDAWAAGHRAVGVDRVPEALLADADALLALALAGRPSGQAPVAGPVDPALPLAVVDAWTELYGCVSFELFGHYRGVLRDPGAHLEAVARRTAAAAGLPAEHPSR</sequence>
<evidence type="ECO:0000313" key="6">
    <source>
        <dbReference type="EMBL" id="TKR26540.1"/>
    </source>
</evidence>
<dbReference type="EMBL" id="SZYE01000023">
    <property type="protein sequence ID" value="TKR26540.1"/>
    <property type="molecule type" value="Genomic_DNA"/>
</dbReference>
<dbReference type="SUPFAM" id="SSF48498">
    <property type="entry name" value="Tetracyclin repressor-like, C-terminal domain"/>
    <property type="match status" value="1"/>
</dbReference>
<dbReference type="GO" id="GO:0000976">
    <property type="term" value="F:transcription cis-regulatory region binding"/>
    <property type="evidence" value="ECO:0007669"/>
    <property type="project" value="TreeGrafter"/>
</dbReference>
<dbReference type="PRINTS" id="PR00455">
    <property type="entry name" value="HTHTETR"/>
</dbReference>
<dbReference type="InterPro" id="IPR036271">
    <property type="entry name" value="Tet_transcr_reg_TetR-rel_C_sf"/>
</dbReference>
<dbReference type="InterPro" id="IPR001647">
    <property type="entry name" value="HTH_TetR"/>
</dbReference>
<accession>A0A7Z8K0L1</accession>
<evidence type="ECO:0000259" key="5">
    <source>
        <dbReference type="PROSITE" id="PS50977"/>
    </source>
</evidence>
<dbReference type="SUPFAM" id="SSF46689">
    <property type="entry name" value="Homeodomain-like"/>
    <property type="match status" value="1"/>
</dbReference>
<dbReference type="Pfam" id="PF13305">
    <property type="entry name" value="TetR_C_33"/>
    <property type="match status" value="1"/>
</dbReference>
<dbReference type="PROSITE" id="PS50977">
    <property type="entry name" value="HTH_TETR_2"/>
    <property type="match status" value="1"/>
</dbReference>